<evidence type="ECO:0000256" key="6">
    <source>
        <dbReference type="ARBA" id="ARBA00023136"/>
    </source>
</evidence>
<evidence type="ECO:0000256" key="3">
    <source>
        <dbReference type="ARBA" id="ARBA00022475"/>
    </source>
</evidence>
<proteinExistence type="predicted"/>
<reference evidence="9 10" key="1">
    <citation type="journal article" date="2012" name="J. Bacteriol.">
        <title>Complete Genome Sequence of the Beer Spoilage Organism Pediococcus claussenii ATCC BAA-344T.</title>
        <authorList>
            <person name="Pittet V."/>
            <person name="Abegunde T."/>
            <person name="Marfleet T."/>
            <person name="Haakensen M."/>
            <person name="Morrow K."/>
            <person name="Jayaprakash T."/>
            <person name="Schroeder K."/>
            <person name="Trost B."/>
            <person name="Byrns S."/>
            <person name="Bergsveinson J."/>
            <person name="Kusalik A."/>
            <person name="Ziola B."/>
        </authorList>
    </citation>
    <scope>NUCLEOTIDE SEQUENCE [LARGE SCALE GENOMIC DNA]</scope>
    <source>
        <strain evidence="9 10">ATCC BAA-344</strain>
    </source>
</reference>
<feature type="transmembrane region" description="Helical" evidence="7">
    <location>
        <begin position="330"/>
        <end position="349"/>
    </location>
</feature>
<dbReference type="Pfam" id="PF07690">
    <property type="entry name" value="MFS_1"/>
    <property type="match status" value="1"/>
</dbReference>
<feature type="transmembrane region" description="Helical" evidence="7">
    <location>
        <begin position="202"/>
        <end position="222"/>
    </location>
</feature>
<name>G8PAP9_PEDCP</name>
<dbReference type="InterPro" id="IPR020846">
    <property type="entry name" value="MFS_dom"/>
</dbReference>
<dbReference type="InterPro" id="IPR004638">
    <property type="entry name" value="EmrB-like"/>
</dbReference>
<dbReference type="GO" id="GO:0022857">
    <property type="term" value="F:transmembrane transporter activity"/>
    <property type="evidence" value="ECO:0007669"/>
    <property type="project" value="InterPro"/>
</dbReference>
<evidence type="ECO:0000256" key="4">
    <source>
        <dbReference type="ARBA" id="ARBA00022692"/>
    </source>
</evidence>
<evidence type="ECO:0000313" key="10">
    <source>
        <dbReference type="Proteomes" id="UP000005444"/>
    </source>
</evidence>
<keyword evidence="3" id="KW-1003">Cell membrane</keyword>
<feature type="transmembrane region" description="Helical" evidence="7">
    <location>
        <begin position="51"/>
        <end position="69"/>
    </location>
</feature>
<organism evidence="9 10">
    <name type="scientific">Pediococcus claussenii (strain ATCC BAA-344 / DSM 14800 / JCM 18046 / KCTC 3811 / LMG 21948 / P06)</name>
    <dbReference type="NCBI Taxonomy" id="701521"/>
    <lineage>
        <taxon>Bacteria</taxon>
        <taxon>Bacillati</taxon>
        <taxon>Bacillota</taxon>
        <taxon>Bacilli</taxon>
        <taxon>Lactobacillales</taxon>
        <taxon>Lactobacillaceae</taxon>
        <taxon>Pediococcus</taxon>
    </lineage>
</organism>
<dbReference type="PATRIC" id="fig|701521.8.peg.276"/>
<sequence length="455" mass="49745">MQRRKRMTKKKRTVIATILLLTAFTALLNQTVMITALPVMARTLHISLNLAQWLTAGYVLMIGLTTPLSANLAEKFSSRQLFLGIVSLFIVGTIIGPLTNSFYIILLGRLLQAMAGGVLITFVMVSMLAIYPPQKRGTVMGFVSLVISAGPAIGPSLSGLVINYLSWKYLFYLVLVIMICSLLAGFLWLPNYSEKQDVKIDFKSVISSIVGMGLVFSSITVFEQNFNVALAMLVIGLAITAYFLRRQTVLDKPLLNIRLFKRPSFLLMIIATMLVFAILMGTEALIPIFIENVIHQSSLLAGLAMLPGAVANAIMAPLVGRYYDGHGPKLPILSGLILLILSSIPFQTMNEQTSVMWIITIYIVRMLGISMIMSVTTTESLKGLATSQIGYGTAWNNTLRQISGSASNTILIVIASLPASLMVGFHVAMSIIFGATFLLLLVCSLYLFKFYTTEG</sequence>
<feature type="domain" description="Major facilitator superfamily (MFS) profile" evidence="8">
    <location>
        <begin position="15"/>
        <end position="452"/>
    </location>
</feature>
<evidence type="ECO:0000256" key="2">
    <source>
        <dbReference type="ARBA" id="ARBA00022448"/>
    </source>
</evidence>
<feature type="transmembrane region" description="Helical" evidence="7">
    <location>
        <begin position="355"/>
        <end position="375"/>
    </location>
</feature>
<dbReference type="PROSITE" id="PS50850">
    <property type="entry name" value="MFS"/>
    <property type="match status" value="1"/>
</dbReference>
<evidence type="ECO:0000256" key="1">
    <source>
        <dbReference type="ARBA" id="ARBA00004651"/>
    </source>
</evidence>
<dbReference type="PRINTS" id="PR01036">
    <property type="entry name" value="TCRTETB"/>
</dbReference>
<feature type="transmembrane region" description="Helical" evidence="7">
    <location>
        <begin position="138"/>
        <end position="157"/>
    </location>
</feature>
<evidence type="ECO:0000313" key="9">
    <source>
        <dbReference type="EMBL" id="AEV94608.1"/>
    </source>
</evidence>
<keyword evidence="5 7" id="KW-1133">Transmembrane helix</keyword>
<keyword evidence="6 7" id="KW-0472">Membrane</keyword>
<dbReference type="eggNOG" id="COG2814">
    <property type="taxonomic scope" value="Bacteria"/>
</dbReference>
<dbReference type="PANTHER" id="PTHR42718:SF24">
    <property type="entry name" value="MAJOR FACILITATOR SUPERFAMILY (MFS) PROFILE DOMAIN-CONTAINING PROTEIN"/>
    <property type="match status" value="1"/>
</dbReference>
<feature type="transmembrane region" description="Helical" evidence="7">
    <location>
        <begin position="406"/>
        <end position="425"/>
    </location>
</feature>
<feature type="transmembrane region" description="Helical" evidence="7">
    <location>
        <begin position="111"/>
        <end position="131"/>
    </location>
</feature>
<dbReference type="HOGENOM" id="CLU_000960_28_0_9"/>
<dbReference type="GO" id="GO:0005886">
    <property type="term" value="C:plasma membrane"/>
    <property type="evidence" value="ECO:0007669"/>
    <property type="project" value="UniProtKB-SubCell"/>
</dbReference>
<dbReference type="Proteomes" id="UP000005444">
    <property type="component" value="Chromosome"/>
</dbReference>
<dbReference type="Gene3D" id="1.20.1250.20">
    <property type="entry name" value="MFS general substrate transporter like domains"/>
    <property type="match status" value="1"/>
</dbReference>
<dbReference type="InterPro" id="IPR036259">
    <property type="entry name" value="MFS_trans_sf"/>
</dbReference>
<feature type="transmembrane region" description="Helical" evidence="7">
    <location>
        <begin position="81"/>
        <end position="105"/>
    </location>
</feature>
<dbReference type="AlphaFoldDB" id="G8PAP9"/>
<feature type="transmembrane region" description="Helical" evidence="7">
    <location>
        <begin position="169"/>
        <end position="190"/>
    </location>
</feature>
<keyword evidence="2" id="KW-0813">Transport</keyword>
<feature type="transmembrane region" description="Helical" evidence="7">
    <location>
        <begin position="228"/>
        <end position="244"/>
    </location>
</feature>
<gene>
    <name evidence="9" type="ordered locus">PECL_296</name>
</gene>
<dbReference type="SUPFAM" id="SSF103473">
    <property type="entry name" value="MFS general substrate transporter"/>
    <property type="match status" value="1"/>
</dbReference>
<feature type="transmembrane region" description="Helical" evidence="7">
    <location>
        <begin position="296"/>
        <end position="318"/>
    </location>
</feature>
<dbReference type="NCBIfam" id="TIGR00711">
    <property type="entry name" value="efflux_EmrB"/>
    <property type="match status" value="1"/>
</dbReference>
<feature type="transmembrane region" description="Helical" evidence="7">
    <location>
        <begin position="431"/>
        <end position="448"/>
    </location>
</feature>
<evidence type="ECO:0000256" key="7">
    <source>
        <dbReference type="SAM" id="Phobius"/>
    </source>
</evidence>
<keyword evidence="4 7" id="KW-0812">Transmembrane</keyword>
<dbReference type="KEGG" id="pce:PECL_296"/>
<dbReference type="PANTHER" id="PTHR42718">
    <property type="entry name" value="MAJOR FACILITATOR SUPERFAMILY MULTIDRUG TRANSPORTER MFSC"/>
    <property type="match status" value="1"/>
</dbReference>
<dbReference type="Gene3D" id="1.20.1720.10">
    <property type="entry name" value="Multidrug resistance protein D"/>
    <property type="match status" value="1"/>
</dbReference>
<evidence type="ECO:0000256" key="5">
    <source>
        <dbReference type="ARBA" id="ARBA00022989"/>
    </source>
</evidence>
<keyword evidence="10" id="KW-1185">Reference proteome</keyword>
<protein>
    <submittedName>
        <fullName evidence="9">H+ antiporter-2 family protein</fullName>
    </submittedName>
</protein>
<dbReference type="EMBL" id="CP003137">
    <property type="protein sequence ID" value="AEV94608.1"/>
    <property type="molecule type" value="Genomic_DNA"/>
</dbReference>
<evidence type="ECO:0000259" key="8">
    <source>
        <dbReference type="PROSITE" id="PS50850"/>
    </source>
</evidence>
<comment type="subcellular location">
    <subcellularLocation>
        <location evidence="1">Cell membrane</location>
        <topology evidence="1">Multi-pass membrane protein</topology>
    </subcellularLocation>
</comment>
<dbReference type="InterPro" id="IPR011701">
    <property type="entry name" value="MFS"/>
</dbReference>
<accession>G8PAP9</accession>
<dbReference type="STRING" id="701521.PECL_296"/>
<feature type="transmembrane region" description="Helical" evidence="7">
    <location>
        <begin position="265"/>
        <end position="290"/>
    </location>
</feature>